<dbReference type="EMBL" id="MSIE01000004">
    <property type="protein sequence ID" value="OLF19005.1"/>
    <property type="molecule type" value="Genomic_DNA"/>
</dbReference>
<evidence type="ECO:0000256" key="3">
    <source>
        <dbReference type="ARBA" id="ARBA00023224"/>
    </source>
</evidence>
<comment type="similarity">
    <text evidence="4">Belongs to the methyl-accepting chemotaxis (MCP) protein family.</text>
</comment>
<proteinExistence type="inferred from homology"/>
<keyword evidence="1 6" id="KW-0812">Transmembrane</keyword>
<dbReference type="GO" id="GO:0006935">
    <property type="term" value="P:chemotaxis"/>
    <property type="evidence" value="ECO:0007669"/>
    <property type="project" value="InterPro"/>
</dbReference>
<accession>A0A1Q8CXC7</accession>
<dbReference type="InterPro" id="IPR004090">
    <property type="entry name" value="Chemotax_Me-accpt_rcpt"/>
</dbReference>
<evidence type="ECO:0000259" key="8">
    <source>
        <dbReference type="PROSITE" id="PS50885"/>
    </source>
</evidence>
<feature type="transmembrane region" description="Helical" evidence="6">
    <location>
        <begin position="200"/>
        <end position="221"/>
    </location>
</feature>
<dbReference type="SUPFAM" id="SSF58104">
    <property type="entry name" value="Methyl-accepting chemotaxis protein (MCP) signaling domain"/>
    <property type="match status" value="1"/>
</dbReference>
<protein>
    <recommendedName>
        <fullName evidence="11">Methyl-accepting chemotaxis protein</fullName>
    </recommendedName>
</protein>
<dbReference type="PROSITE" id="PS50111">
    <property type="entry name" value="CHEMOTAXIS_TRANSDUC_2"/>
    <property type="match status" value="1"/>
</dbReference>
<dbReference type="SMART" id="SM00283">
    <property type="entry name" value="MA"/>
    <property type="match status" value="1"/>
</dbReference>
<dbReference type="SMART" id="SM00304">
    <property type="entry name" value="HAMP"/>
    <property type="match status" value="1"/>
</dbReference>
<evidence type="ECO:0000259" key="7">
    <source>
        <dbReference type="PROSITE" id="PS50111"/>
    </source>
</evidence>
<dbReference type="Proteomes" id="UP000185596">
    <property type="component" value="Unassembled WGS sequence"/>
</dbReference>
<organism evidence="9 10">
    <name type="scientific">Actinophytocola xanthii</name>
    <dbReference type="NCBI Taxonomy" id="1912961"/>
    <lineage>
        <taxon>Bacteria</taxon>
        <taxon>Bacillati</taxon>
        <taxon>Actinomycetota</taxon>
        <taxon>Actinomycetes</taxon>
        <taxon>Pseudonocardiales</taxon>
        <taxon>Pseudonocardiaceae</taxon>
    </lineage>
</organism>
<evidence type="ECO:0000313" key="9">
    <source>
        <dbReference type="EMBL" id="OLF19005.1"/>
    </source>
</evidence>
<feature type="domain" description="HAMP" evidence="8">
    <location>
        <begin position="222"/>
        <end position="276"/>
    </location>
</feature>
<evidence type="ECO:0000256" key="1">
    <source>
        <dbReference type="ARBA" id="ARBA00022692"/>
    </source>
</evidence>
<sequence length="539" mass="56026">MRFKIGDVRLRTRLVGGFAVTLVGLGVVVLVGVAGMTEQERGTRTVADYRTSTELAMQVKFRSADFNGWQTMYAFDAVRGLEDATSDSAPGRSAFLASGRSFVDELDALAAAGVTDAERTVIAETRDLFDQFMELDTAVIAGYRDGSPAAVARANKLVAEDEIVIFNQIAANVDELVSSVKEHATGAVAEATATASADRLTMILVGLAAVLVGIGVGWALARSITRPLAALNDRLHEIADGDGDLTQRVDEDRRDEIGQVGATFNRFVARLQGLISDVAASAEQVATAAVKLGPVSEQLADGAEESSVQADVVRARAEEVSAIVSAMASSAEEMNAAIGDIAQNANQATQVAQEGVRSAESANATVSSLGQASGEIESIVKMITAIAEQTNLLALNATIEAARAGEMGKGFAVVAGEVKDLAQQTATATGRIASSIEAIRRGSDDAIRVIVEIGHVIGQINSTQTTIAAAIEEQTATTAEMTRNVGETAAGANEIAANIAGVADAARDTSSGATTTRETSVALSKASEELRTLVSTFRY</sequence>
<keyword evidence="2 6" id="KW-1133">Transmembrane helix</keyword>
<gene>
    <name evidence="9" type="ORF">BU204_03915</name>
</gene>
<dbReference type="OrthoDB" id="5177055at2"/>
<dbReference type="PANTHER" id="PTHR32089">
    <property type="entry name" value="METHYL-ACCEPTING CHEMOTAXIS PROTEIN MCPB"/>
    <property type="match status" value="1"/>
</dbReference>
<dbReference type="GO" id="GO:0016020">
    <property type="term" value="C:membrane"/>
    <property type="evidence" value="ECO:0007669"/>
    <property type="project" value="InterPro"/>
</dbReference>
<evidence type="ECO:0000256" key="5">
    <source>
        <dbReference type="PROSITE-ProRule" id="PRU00284"/>
    </source>
</evidence>
<keyword evidence="6" id="KW-0472">Membrane</keyword>
<feature type="domain" description="Methyl-accepting transducer" evidence="7">
    <location>
        <begin position="281"/>
        <end position="510"/>
    </location>
</feature>
<reference evidence="9 10" key="1">
    <citation type="submission" date="2016-12" db="EMBL/GenBank/DDBJ databases">
        <title>The draft genome sequence of Actinophytocola sp. 11-183.</title>
        <authorList>
            <person name="Wang W."/>
            <person name="Yuan L."/>
        </authorList>
    </citation>
    <scope>NUCLEOTIDE SEQUENCE [LARGE SCALE GENOMIC DNA]</scope>
    <source>
        <strain evidence="9 10">11-183</strain>
    </source>
</reference>
<comment type="caution">
    <text evidence="9">The sequence shown here is derived from an EMBL/GenBank/DDBJ whole genome shotgun (WGS) entry which is preliminary data.</text>
</comment>
<feature type="transmembrane region" description="Helical" evidence="6">
    <location>
        <begin position="12"/>
        <end position="36"/>
    </location>
</feature>
<evidence type="ECO:0000256" key="4">
    <source>
        <dbReference type="ARBA" id="ARBA00029447"/>
    </source>
</evidence>
<dbReference type="CDD" id="cd06225">
    <property type="entry name" value="HAMP"/>
    <property type="match status" value="1"/>
</dbReference>
<dbReference type="PRINTS" id="PR00260">
    <property type="entry name" value="CHEMTRNSDUCR"/>
</dbReference>
<evidence type="ECO:0000313" key="10">
    <source>
        <dbReference type="Proteomes" id="UP000185596"/>
    </source>
</evidence>
<dbReference type="STRING" id="1912961.BU204_03915"/>
<dbReference type="Gene3D" id="1.10.287.950">
    <property type="entry name" value="Methyl-accepting chemotaxis protein"/>
    <property type="match status" value="1"/>
</dbReference>
<dbReference type="PANTHER" id="PTHR32089:SF112">
    <property type="entry name" value="LYSOZYME-LIKE PROTEIN-RELATED"/>
    <property type="match status" value="1"/>
</dbReference>
<dbReference type="GO" id="GO:0004888">
    <property type="term" value="F:transmembrane signaling receptor activity"/>
    <property type="evidence" value="ECO:0007669"/>
    <property type="project" value="InterPro"/>
</dbReference>
<dbReference type="PROSITE" id="PS50885">
    <property type="entry name" value="HAMP"/>
    <property type="match status" value="1"/>
</dbReference>
<evidence type="ECO:0000256" key="6">
    <source>
        <dbReference type="SAM" id="Phobius"/>
    </source>
</evidence>
<dbReference type="InterPro" id="IPR003660">
    <property type="entry name" value="HAMP_dom"/>
</dbReference>
<dbReference type="Pfam" id="PF00672">
    <property type="entry name" value="HAMP"/>
    <property type="match status" value="1"/>
</dbReference>
<evidence type="ECO:0000256" key="2">
    <source>
        <dbReference type="ARBA" id="ARBA00022989"/>
    </source>
</evidence>
<dbReference type="InterPro" id="IPR004089">
    <property type="entry name" value="MCPsignal_dom"/>
</dbReference>
<dbReference type="RefSeq" id="WP_075124130.1">
    <property type="nucleotide sequence ID" value="NZ_MSIE01000004.1"/>
</dbReference>
<keyword evidence="3 5" id="KW-0807">Transducer</keyword>
<dbReference type="GO" id="GO:0007165">
    <property type="term" value="P:signal transduction"/>
    <property type="evidence" value="ECO:0007669"/>
    <property type="project" value="UniProtKB-KW"/>
</dbReference>
<dbReference type="Pfam" id="PF00015">
    <property type="entry name" value="MCPsignal"/>
    <property type="match status" value="1"/>
</dbReference>
<dbReference type="AlphaFoldDB" id="A0A1Q8CXC7"/>
<evidence type="ECO:0008006" key="11">
    <source>
        <dbReference type="Google" id="ProtNLM"/>
    </source>
</evidence>
<name>A0A1Q8CXC7_9PSEU</name>
<keyword evidence="10" id="KW-1185">Reference proteome</keyword>